<organism evidence="2 3">
    <name type="scientific">Petrolisthes manimaculis</name>
    <dbReference type="NCBI Taxonomy" id="1843537"/>
    <lineage>
        <taxon>Eukaryota</taxon>
        <taxon>Metazoa</taxon>
        <taxon>Ecdysozoa</taxon>
        <taxon>Arthropoda</taxon>
        <taxon>Crustacea</taxon>
        <taxon>Multicrustacea</taxon>
        <taxon>Malacostraca</taxon>
        <taxon>Eumalacostraca</taxon>
        <taxon>Eucarida</taxon>
        <taxon>Decapoda</taxon>
        <taxon>Pleocyemata</taxon>
        <taxon>Anomura</taxon>
        <taxon>Galatheoidea</taxon>
        <taxon>Porcellanidae</taxon>
        <taxon>Petrolisthes</taxon>
    </lineage>
</organism>
<proteinExistence type="predicted"/>
<dbReference type="Proteomes" id="UP001292094">
    <property type="component" value="Unassembled WGS sequence"/>
</dbReference>
<reference evidence="2" key="1">
    <citation type="submission" date="2023-11" db="EMBL/GenBank/DDBJ databases">
        <title>Genome assemblies of two species of porcelain crab, Petrolisthes cinctipes and Petrolisthes manimaculis (Anomura: Porcellanidae).</title>
        <authorList>
            <person name="Angst P."/>
        </authorList>
    </citation>
    <scope>NUCLEOTIDE SEQUENCE</scope>
    <source>
        <strain evidence="2">PB745_02</strain>
        <tissue evidence="2">Gill</tissue>
    </source>
</reference>
<evidence type="ECO:0000313" key="2">
    <source>
        <dbReference type="EMBL" id="KAK4289390.1"/>
    </source>
</evidence>
<feature type="region of interest" description="Disordered" evidence="1">
    <location>
        <begin position="48"/>
        <end position="79"/>
    </location>
</feature>
<feature type="compositionally biased region" description="Acidic residues" evidence="1">
    <location>
        <begin position="126"/>
        <end position="142"/>
    </location>
</feature>
<feature type="compositionally biased region" description="Basic and acidic residues" evidence="1">
    <location>
        <begin position="62"/>
        <end position="79"/>
    </location>
</feature>
<name>A0AAE1NHT6_9EUCA</name>
<comment type="caution">
    <text evidence="2">The sequence shown here is derived from an EMBL/GenBank/DDBJ whole genome shotgun (WGS) entry which is preliminary data.</text>
</comment>
<protein>
    <submittedName>
        <fullName evidence="2">Uncharacterized protein</fullName>
    </submittedName>
</protein>
<gene>
    <name evidence="2" type="ORF">Pmani_037634</name>
</gene>
<evidence type="ECO:0000313" key="3">
    <source>
        <dbReference type="Proteomes" id="UP001292094"/>
    </source>
</evidence>
<sequence>MRNVTQRAQEEGKTRTPTADIIFHMQRMQQRLSLASWTVQQLREIQRNRDVTPTKVTPKSRTQKDAHDHQETLSRDMYGEIRERESWERSRGEVKRQNAEETFGCLASLLLKREKISAEVPSVPQVEEESWPPEEQQQEEMEGLPSHDNSVKKKRSTVLASLCRGRA</sequence>
<feature type="region of interest" description="Disordered" evidence="1">
    <location>
        <begin position="118"/>
        <end position="167"/>
    </location>
</feature>
<accession>A0AAE1NHT6</accession>
<dbReference type="AlphaFoldDB" id="A0AAE1NHT6"/>
<evidence type="ECO:0000256" key="1">
    <source>
        <dbReference type="SAM" id="MobiDB-lite"/>
    </source>
</evidence>
<keyword evidence="3" id="KW-1185">Reference proteome</keyword>
<dbReference type="EMBL" id="JAWZYT010005880">
    <property type="protein sequence ID" value="KAK4289390.1"/>
    <property type="molecule type" value="Genomic_DNA"/>
</dbReference>